<dbReference type="PANTHER" id="PTHR33167:SF63">
    <property type="entry name" value="MYB-CC TYPE TRANSCRIPTION FACTOR LHEQLE-CONTAINING DOMAIN-CONTAINING PROTEIN"/>
    <property type="match status" value="1"/>
</dbReference>
<keyword evidence="2" id="KW-1185">Reference proteome</keyword>
<dbReference type="SUPFAM" id="SSF56112">
    <property type="entry name" value="Protein kinase-like (PK-like)"/>
    <property type="match status" value="1"/>
</dbReference>
<keyword evidence="1" id="KW-0548">Nucleotidyltransferase</keyword>
<dbReference type="PANTHER" id="PTHR33167">
    <property type="entry name" value="TRANSCRIPTION FACTOR, PUTATIVE (DUF863)-RELATED"/>
    <property type="match status" value="1"/>
</dbReference>
<sequence length="752" mass="85489">MIQPEPEGFTQGYPLDSVEVLRSILTDSKEQIKMEMERRSVKVKELQERCIITAFKLSNQESYHASVRCALFEALYGRKCRSLIMWTEVGEGQLIGPELVQETIEKISQIKDRLKVVHDHQKSYADKRRKPLEFSVGDYVLLKVSPWKGYGTQVRTERIVMHLVPLDEIRVDAKLNFVEESVEILEREFKSLKRSWIAIVKVRWNSKRGPEFTWEREDQMKLKAGRYIAPEFFRNEDYDTKVDVFSLALILQEVPMATNDLDVIGKNIRCVVLRAGFIYGKRKVGEYEIPLHLIGEPFQRLLNAAASFTKPSSSLPASALILAHLVCVDDVALAAINAVKDDDCFGVFTIDQIKEVAARVLVFFSGLRSSHVQVEHERVDEISIDYGGWLGKNSTMEKNYNLLQDAHAHLLSSLQFNFNRNIYPTREVVDELNSNGSTIVKKVQELHRLNKRQRGLMNELTRKEHCNAIMLTEAPKSSHFLSQVLSKKVIDLELSAAANRNNVEIQPVQDVHSLADLNKPIQVEEASFAASIIINNSSQCGKKNGSLLIKAYSHRRDLQSELLIERYKLLKSAAEKLKLRSKGDMKVEAKSSSLDSCGKFIEVVIILEVTIASYMVTTALQQLILLEKIIRTLLMVDSITFGREMVNILVSRGAYDKVFNHLHAPLEEKAETESNIWDDGSEDVNPFGGGNPRAQNTIQEEPIVLVKEESCPVYDTDNEEKESMPVYDTDIEDVMRGIRIFGGIEDNIEERC</sequence>
<proteinExistence type="predicted"/>
<comment type="caution">
    <text evidence="1">The sequence shown here is derived from an EMBL/GenBank/DDBJ whole genome shotgun (WGS) entry which is preliminary data.</text>
</comment>
<reference evidence="1" key="1">
    <citation type="journal article" date="2022" name="Int. J. Mol. Sci.">
        <title>Draft Genome of Tanacetum Coccineum: Genomic Comparison of Closely Related Tanacetum-Family Plants.</title>
        <authorList>
            <person name="Yamashiro T."/>
            <person name="Shiraishi A."/>
            <person name="Nakayama K."/>
            <person name="Satake H."/>
        </authorList>
    </citation>
    <scope>NUCLEOTIDE SEQUENCE</scope>
</reference>
<organism evidence="1 2">
    <name type="scientific">Tanacetum coccineum</name>
    <dbReference type="NCBI Taxonomy" id="301880"/>
    <lineage>
        <taxon>Eukaryota</taxon>
        <taxon>Viridiplantae</taxon>
        <taxon>Streptophyta</taxon>
        <taxon>Embryophyta</taxon>
        <taxon>Tracheophyta</taxon>
        <taxon>Spermatophyta</taxon>
        <taxon>Magnoliopsida</taxon>
        <taxon>eudicotyledons</taxon>
        <taxon>Gunneridae</taxon>
        <taxon>Pentapetalae</taxon>
        <taxon>asterids</taxon>
        <taxon>campanulids</taxon>
        <taxon>Asterales</taxon>
        <taxon>Asteraceae</taxon>
        <taxon>Asteroideae</taxon>
        <taxon>Anthemideae</taxon>
        <taxon>Anthemidinae</taxon>
        <taxon>Tanacetum</taxon>
    </lineage>
</organism>
<evidence type="ECO:0000313" key="2">
    <source>
        <dbReference type="Proteomes" id="UP001151760"/>
    </source>
</evidence>
<accession>A0ABQ5A067</accession>
<keyword evidence="1" id="KW-0808">Transferase</keyword>
<dbReference type="InterPro" id="IPR011009">
    <property type="entry name" value="Kinase-like_dom_sf"/>
</dbReference>
<dbReference type="Proteomes" id="UP001151760">
    <property type="component" value="Unassembled WGS sequence"/>
</dbReference>
<gene>
    <name evidence="1" type="ORF">Tco_0802922</name>
</gene>
<reference evidence="1" key="2">
    <citation type="submission" date="2022-01" db="EMBL/GenBank/DDBJ databases">
        <authorList>
            <person name="Yamashiro T."/>
            <person name="Shiraishi A."/>
            <person name="Satake H."/>
            <person name="Nakayama K."/>
        </authorList>
    </citation>
    <scope>NUCLEOTIDE SEQUENCE</scope>
</reference>
<dbReference type="EMBL" id="BQNB010011849">
    <property type="protein sequence ID" value="GJS95954.1"/>
    <property type="molecule type" value="Genomic_DNA"/>
</dbReference>
<dbReference type="GO" id="GO:0003964">
    <property type="term" value="F:RNA-directed DNA polymerase activity"/>
    <property type="evidence" value="ECO:0007669"/>
    <property type="project" value="UniProtKB-KW"/>
</dbReference>
<protein>
    <submittedName>
        <fullName evidence="1">Reverse transcriptase domain-containing protein</fullName>
    </submittedName>
</protein>
<evidence type="ECO:0000313" key="1">
    <source>
        <dbReference type="EMBL" id="GJS95954.1"/>
    </source>
</evidence>
<name>A0ABQ5A067_9ASTR</name>
<keyword evidence="1" id="KW-0695">RNA-directed DNA polymerase</keyword>